<keyword evidence="2" id="KW-1185">Reference proteome</keyword>
<protein>
    <recommendedName>
        <fullName evidence="3">Roadblock/LAMTOR2 domain-containing protein</fullName>
    </recommendedName>
</protein>
<name>A0ABP4E1K7_9ACTN</name>
<proteinExistence type="predicted"/>
<accession>A0ABP4E1K7</accession>
<dbReference type="Proteomes" id="UP001499987">
    <property type="component" value="Unassembled WGS sequence"/>
</dbReference>
<evidence type="ECO:0000313" key="2">
    <source>
        <dbReference type="Proteomes" id="UP001499987"/>
    </source>
</evidence>
<dbReference type="EMBL" id="BAAALD010000028">
    <property type="protein sequence ID" value="GAA1086484.1"/>
    <property type="molecule type" value="Genomic_DNA"/>
</dbReference>
<evidence type="ECO:0008006" key="3">
    <source>
        <dbReference type="Google" id="ProtNLM"/>
    </source>
</evidence>
<gene>
    <name evidence="1" type="ORF">GCM10009663_32640</name>
</gene>
<organism evidence="1 2">
    <name type="scientific">Kitasatospora arboriphila</name>
    <dbReference type="NCBI Taxonomy" id="258052"/>
    <lineage>
        <taxon>Bacteria</taxon>
        <taxon>Bacillati</taxon>
        <taxon>Actinomycetota</taxon>
        <taxon>Actinomycetes</taxon>
        <taxon>Kitasatosporales</taxon>
        <taxon>Streptomycetaceae</taxon>
        <taxon>Kitasatospora</taxon>
    </lineage>
</organism>
<reference evidence="2" key="1">
    <citation type="journal article" date="2019" name="Int. J. Syst. Evol. Microbiol.">
        <title>The Global Catalogue of Microorganisms (GCM) 10K type strain sequencing project: providing services to taxonomists for standard genome sequencing and annotation.</title>
        <authorList>
            <consortium name="The Broad Institute Genomics Platform"/>
            <consortium name="The Broad Institute Genome Sequencing Center for Infectious Disease"/>
            <person name="Wu L."/>
            <person name="Ma J."/>
        </authorList>
    </citation>
    <scope>NUCLEOTIDE SEQUENCE [LARGE SCALE GENOMIC DNA]</scope>
    <source>
        <strain evidence="2">JCM 13002</strain>
    </source>
</reference>
<sequence>MSTPQGFQSMSDRVNALVKGLRTEVPECLASGIIDMSTGMLLSVETVDSHPPEVLDMLAAATLDLFQGRNVVMIEGIFKERRGVVSDRHYFQEILVNSDNLAHLFLRVDSADDIVAVVVCRNTVNVGMLFAQSRRVLKDHGRL</sequence>
<evidence type="ECO:0000313" key="1">
    <source>
        <dbReference type="EMBL" id="GAA1086484.1"/>
    </source>
</evidence>
<comment type="caution">
    <text evidence="1">The sequence shown here is derived from an EMBL/GenBank/DDBJ whole genome shotgun (WGS) entry which is preliminary data.</text>
</comment>